<dbReference type="InterPro" id="IPR051599">
    <property type="entry name" value="Cell_Envelope_Assoc"/>
</dbReference>
<dbReference type="InterPro" id="IPR014729">
    <property type="entry name" value="Rossmann-like_a/b/a_fold"/>
</dbReference>
<gene>
    <name evidence="3" type="ORF">I4641_01880</name>
</gene>
<dbReference type="PANTHER" id="PTHR30336:SF20">
    <property type="entry name" value="DUF218 DOMAIN-CONTAINING PROTEIN"/>
    <property type="match status" value="1"/>
</dbReference>
<accession>A0A964BLS0</accession>
<evidence type="ECO:0000313" key="4">
    <source>
        <dbReference type="Proteomes" id="UP000729733"/>
    </source>
</evidence>
<sequence length="203" mass="22993">MKTDNSRRKFTIVVVISFLISISSIIPLRIAIARYRSPQPQAILTLGGGHQREVLTAEFATLHPQLPIWVSTGSEEMRAREIFHSMGVDNLRVYIDRRATDTVTNFTTLVGDFQKQNIQHIYLITDDFHLPRAKVIAFIVLGSRGITYTPISLATDRPPEPKLKIVRDALRSVIWICTKHTGSSFNQRSKATKQTCYGFNFCS</sequence>
<organism evidence="3 4">
    <name type="scientific">Waterburya agarophytonicola KI4</name>
    <dbReference type="NCBI Taxonomy" id="2874699"/>
    <lineage>
        <taxon>Bacteria</taxon>
        <taxon>Bacillati</taxon>
        <taxon>Cyanobacteriota</taxon>
        <taxon>Cyanophyceae</taxon>
        <taxon>Pleurocapsales</taxon>
        <taxon>Hyellaceae</taxon>
        <taxon>Waterburya</taxon>
        <taxon>Waterburya agarophytonicola</taxon>
    </lineage>
</organism>
<protein>
    <submittedName>
        <fullName evidence="3">YdcF family protein</fullName>
    </submittedName>
</protein>
<dbReference type="GO" id="GO:0005886">
    <property type="term" value="C:plasma membrane"/>
    <property type="evidence" value="ECO:0007669"/>
    <property type="project" value="TreeGrafter"/>
</dbReference>
<evidence type="ECO:0000256" key="1">
    <source>
        <dbReference type="SAM" id="Phobius"/>
    </source>
</evidence>
<feature type="domain" description="DUF218" evidence="2">
    <location>
        <begin position="41"/>
        <end position="140"/>
    </location>
</feature>
<evidence type="ECO:0000259" key="2">
    <source>
        <dbReference type="Pfam" id="PF02698"/>
    </source>
</evidence>
<dbReference type="CDD" id="cd06259">
    <property type="entry name" value="YdcF-like"/>
    <property type="match status" value="1"/>
</dbReference>
<dbReference type="Proteomes" id="UP000729733">
    <property type="component" value="Unassembled WGS sequence"/>
</dbReference>
<keyword evidence="4" id="KW-1185">Reference proteome</keyword>
<comment type="caution">
    <text evidence="3">The sequence shown here is derived from an EMBL/GenBank/DDBJ whole genome shotgun (WGS) entry which is preliminary data.</text>
</comment>
<dbReference type="InterPro" id="IPR003848">
    <property type="entry name" value="DUF218"/>
</dbReference>
<dbReference type="RefSeq" id="WP_229638729.1">
    <property type="nucleotide sequence ID" value="NZ_JADWDC010000003.1"/>
</dbReference>
<reference evidence="3" key="1">
    <citation type="journal article" date="2021" name="Antonie Van Leeuwenhoek">
        <title>Draft genome and description of Waterburya agarophytonicola gen. nov. sp. nov. (Pleurocapsales, Cyanobacteria): a seaweed symbiont.</title>
        <authorList>
            <person name="Bonthond G."/>
            <person name="Shalygin S."/>
            <person name="Bayer T."/>
            <person name="Weinberger F."/>
        </authorList>
    </citation>
    <scope>NUCLEOTIDE SEQUENCE</scope>
    <source>
        <strain evidence="3">KI4</strain>
    </source>
</reference>
<feature type="transmembrane region" description="Helical" evidence="1">
    <location>
        <begin position="12"/>
        <end position="32"/>
    </location>
</feature>
<keyword evidence="1" id="KW-0472">Membrane</keyword>
<name>A0A964BLS0_9CYAN</name>
<dbReference type="Pfam" id="PF02698">
    <property type="entry name" value="DUF218"/>
    <property type="match status" value="1"/>
</dbReference>
<dbReference type="AlphaFoldDB" id="A0A964BLS0"/>
<keyword evidence="1" id="KW-0812">Transmembrane</keyword>
<dbReference type="EMBL" id="JADWDC010000003">
    <property type="protein sequence ID" value="MCC0175728.1"/>
    <property type="molecule type" value="Genomic_DNA"/>
</dbReference>
<proteinExistence type="predicted"/>
<dbReference type="Gene3D" id="3.40.50.620">
    <property type="entry name" value="HUPs"/>
    <property type="match status" value="1"/>
</dbReference>
<evidence type="ECO:0000313" key="3">
    <source>
        <dbReference type="EMBL" id="MCC0175728.1"/>
    </source>
</evidence>
<keyword evidence="1" id="KW-1133">Transmembrane helix</keyword>
<dbReference type="PANTHER" id="PTHR30336">
    <property type="entry name" value="INNER MEMBRANE PROTEIN, PROBABLE PERMEASE"/>
    <property type="match status" value="1"/>
</dbReference>